<dbReference type="PATRIC" id="fig|716541.4.peg.3453"/>
<feature type="transmembrane region" description="Helical" evidence="7">
    <location>
        <begin position="47"/>
        <end position="68"/>
    </location>
</feature>
<organism evidence="8 9">
    <name type="scientific">Enterobacter cloacae subsp. cloacae (strain ATCC 13047 / DSM 30054 / NBRC 13535 / NCTC 10005 / WDCM 00083 / NCDC 279-56)</name>
    <dbReference type="NCBI Taxonomy" id="716541"/>
    <lineage>
        <taxon>Bacteria</taxon>
        <taxon>Pseudomonadati</taxon>
        <taxon>Pseudomonadota</taxon>
        <taxon>Gammaproteobacteria</taxon>
        <taxon>Enterobacterales</taxon>
        <taxon>Enterobacteriaceae</taxon>
        <taxon>Enterobacter</taxon>
        <taxon>Enterobacter cloacae complex</taxon>
    </lineage>
</organism>
<comment type="subcellular location">
    <subcellularLocation>
        <location evidence="1">Cell membrane</location>
        <topology evidence="1">Multi-pass membrane protein</topology>
    </subcellularLocation>
</comment>
<evidence type="ECO:0000256" key="1">
    <source>
        <dbReference type="ARBA" id="ARBA00004651"/>
    </source>
</evidence>
<evidence type="ECO:0000313" key="9">
    <source>
        <dbReference type="Proteomes" id="UP000002363"/>
    </source>
</evidence>
<evidence type="ECO:0000256" key="2">
    <source>
        <dbReference type="ARBA" id="ARBA00009772"/>
    </source>
</evidence>
<comment type="similarity">
    <text evidence="2">Belongs to the FliR/MopE/SpaR family.</text>
</comment>
<reference evidence="8 9" key="1">
    <citation type="journal article" date="2010" name="J. Bacteriol.">
        <title>Complete genome sequence of Enterobacter cloacae subsp. cloacae type strain ATCC 13047.</title>
        <authorList>
            <person name="Ren Y."/>
            <person name="Ren Y."/>
            <person name="Zhou Z."/>
            <person name="Guo X."/>
            <person name="Li Y."/>
            <person name="Feng L."/>
            <person name="Wang L."/>
        </authorList>
    </citation>
    <scope>NUCLEOTIDE SEQUENCE [LARGE SCALE GENOMIC DNA]</scope>
    <source>
        <strain evidence="9">ATCC 13047 / DSM 30054 / NBRC 13535 / NCTC 10005 / WDCM 00083 / NCDC 279-56</strain>
    </source>
</reference>
<keyword evidence="4 7" id="KW-0812">Transmembrane</keyword>
<evidence type="ECO:0008006" key="10">
    <source>
        <dbReference type="Google" id="ProtNLM"/>
    </source>
</evidence>
<dbReference type="eggNOG" id="COG1684">
    <property type="taxonomic scope" value="Bacteria"/>
</dbReference>
<evidence type="ECO:0000256" key="7">
    <source>
        <dbReference type="SAM" id="Phobius"/>
    </source>
</evidence>
<dbReference type="HOGENOM" id="CLU_2769342_0_0_6"/>
<evidence type="ECO:0000256" key="3">
    <source>
        <dbReference type="ARBA" id="ARBA00022475"/>
    </source>
</evidence>
<proteinExistence type="inferred from homology"/>
<keyword evidence="9" id="KW-1185">Reference proteome</keyword>
<name>A0A0H3CMH7_ENTCC</name>
<dbReference type="EnsemblBacteria" id="ADF62824">
    <property type="protein sequence ID" value="ADF62824"/>
    <property type="gene ID" value="ECL_03290"/>
</dbReference>
<protein>
    <recommendedName>
        <fullName evidence="10">Flagellar biosynthetic protein FliR</fullName>
    </recommendedName>
</protein>
<evidence type="ECO:0000256" key="6">
    <source>
        <dbReference type="ARBA" id="ARBA00023136"/>
    </source>
</evidence>
<keyword evidence="5 7" id="KW-1133">Transmembrane helix</keyword>
<dbReference type="GO" id="GO:0006605">
    <property type="term" value="P:protein targeting"/>
    <property type="evidence" value="ECO:0007669"/>
    <property type="project" value="InterPro"/>
</dbReference>
<dbReference type="EMBL" id="CP001918">
    <property type="protein sequence ID" value="ADF62824.1"/>
    <property type="molecule type" value="Genomic_DNA"/>
</dbReference>
<dbReference type="GO" id="GO:0005886">
    <property type="term" value="C:plasma membrane"/>
    <property type="evidence" value="ECO:0007669"/>
    <property type="project" value="UniProtKB-SubCell"/>
</dbReference>
<feature type="transmembrane region" description="Helical" evidence="7">
    <location>
        <begin position="16"/>
        <end position="35"/>
    </location>
</feature>
<keyword evidence="3" id="KW-1003">Cell membrane</keyword>
<keyword evidence="6 7" id="KW-0472">Membrane</keyword>
<evidence type="ECO:0000313" key="8">
    <source>
        <dbReference type="EMBL" id="ADF62824.1"/>
    </source>
</evidence>
<dbReference type="Pfam" id="PF01311">
    <property type="entry name" value="Bac_export_1"/>
    <property type="match status" value="1"/>
</dbReference>
<accession>A0A0H3CMH7</accession>
<dbReference type="STRING" id="716541.ECL_03290"/>
<dbReference type="KEGG" id="enc:ECL_03290"/>
<gene>
    <name evidence="8" type="ordered locus">ECL_03290</name>
</gene>
<dbReference type="InterPro" id="IPR002010">
    <property type="entry name" value="T3SS_IM_R"/>
</dbReference>
<evidence type="ECO:0000256" key="5">
    <source>
        <dbReference type="ARBA" id="ARBA00022989"/>
    </source>
</evidence>
<dbReference type="Proteomes" id="UP000002363">
    <property type="component" value="Chromosome"/>
</dbReference>
<evidence type="ECO:0000256" key="4">
    <source>
        <dbReference type="ARBA" id="ARBA00022692"/>
    </source>
</evidence>
<dbReference type="AlphaFoldDB" id="A0A0H3CMH7"/>
<sequence>MAFGLPLDQLYGLVSHYFFIMVRIAALLHVAPVFGEKAVSARLRAGLALLIAILIGGTLPDAQVGLYAW</sequence>